<dbReference type="SUPFAM" id="SSF142535">
    <property type="entry name" value="AF0625-like"/>
    <property type="match status" value="1"/>
</dbReference>
<proteinExistence type="inferred from homology"/>
<name>F6BB88_METIK</name>
<dbReference type="STRING" id="880724.Metig_0417"/>
<organism evidence="6">
    <name type="scientific">Methanotorris igneus (strain DSM 5666 / JCM 11834 / Kol 5)</name>
    <dbReference type="NCBI Taxonomy" id="880724"/>
    <lineage>
        <taxon>Archaea</taxon>
        <taxon>Methanobacteriati</taxon>
        <taxon>Methanobacteriota</taxon>
        <taxon>Methanomada group</taxon>
        <taxon>Methanococci</taxon>
        <taxon>Methanococcales</taxon>
        <taxon>Methanocaldococcaceae</taxon>
        <taxon>Methanotorris</taxon>
    </lineage>
</organism>
<dbReference type="GeneID" id="10643254"/>
<evidence type="ECO:0000313" key="6">
    <source>
        <dbReference type="Proteomes" id="UP000009227"/>
    </source>
</evidence>
<dbReference type="GO" id="GO:0051499">
    <property type="term" value="F:D-aminoacyl-tRNA deacylase activity"/>
    <property type="evidence" value="ECO:0007669"/>
    <property type="project" value="UniProtKB-UniRule"/>
</dbReference>
<dbReference type="EMBL" id="CP002737">
    <property type="protein sequence ID" value="AEF95973.1"/>
    <property type="molecule type" value="Genomic_DNA"/>
</dbReference>
<dbReference type="HOGENOM" id="CLU_056464_1_0_2"/>
<dbReference type="Proteomes" id="UP000009227">
    <property type="component" value="Chromosome"/>
</dbReference>
<keyword evidence="1 4" id="KW-0479">Metal-binding</keyword>
<reference evidence="5 6" key="1">
    <citation type="submission" date="2011-05" db="EMBL/GenBank/DDBJ databases">
        <title>Complete sequence of Methanotorris igneus Kol 5.</title>
        <authorList>
            <consortium name="US DOE Joint Genome Institute"/>
            <person name="Lucas S."/>
            <person name="Han J."/>
            <person name="Lapidus A."/>
            <person name="Cheng J.-F."/>
            <person name="Goodwin L."/>
            <person name="Pitluck S."/>
            <person name="Peters L."/>
            <person name="Mikhailova N."/>
            <person name="Chertkov O."/>
            <person name="Han C."/>
            <person name="Tapia R."/>
            <person name="Land M."/>
            <person name="Hauser L."/>
            <person name="Kyrpides N."/>
            <person name="Ivanova N."/>
            <person name="Pagani I."/>
            <person name="Sieprawska-Lupa M."/>
            <person name="Whitman W."/>
            <person name="Woyke T."/>
        </authorList>
    </citation>
    <scope>NUCLEOTIDE SEQUENCE [LARGE SCALE GENOMIC DNA]</scope>
    <source>
        <strain evidence="6">DSM 5666 / JCM 11834 / Kol 5</strain>
    </source>
</reference>
<dbReference type="InterPro" id="IPR007508">
    <property type="entry name" value="DtdA"/>
</dbReference>
<comment type="catalytic activity">
    <reaction evidence="4">
        <text>glycyl-tRNA(Ala) + H2O = tRNA(Ala) + glycine + H(+)</text>
        <dbReference type="Rhea" id="RHEA:53744"/>
        <dbReference type="Rhea" id="RHEA-COMP:9657"/>
        <dbReference type="Rhea" id="RHEA-COMP:13640"/>
        <dbReference type="ChEBI" id="CHEBI:15377"/>
        <dbReference type="ChEBI" id="CHEBI:15378"/>
        <dbReference type="ChEBI" id="CHEBI:57305"/>
        <dbReference type="ChEBI" id="CHEBI:78442"/>
        <dbReference type="ChEBI" id="CHEBI:78522"/>
        <dbReference type="EC" id="3.1.1.96"/>
    </reaction>
</comment>
<keyword evidence="2 4" id="KW-0378">Hydrolase</keyword>
<accession>F6BB88</accession>
<evidence type="ECO:0000256" key="3">
    <source>
        <dbReference type="ARBA" id="ARBA00022833"/>
    </source>
</evidence>
<comment type="similarity">
    <text evidence="4">Belongs to the DtdA deacylase family.</text>
</comment>
<keyword evidence="6" id="KW-1185">Reference proteome</keyword>
<evidence type="ECO:0000313" key="5">
    <source>
        <dbReference type="EMBL" id="AEF95973.1"/>
    </source>
</evidence>
<evidence type="ECO:0000256" key="2">
    <source>
        <dbReference type="ARBA" id="ARBA00022801"/>
    </source>
</evidence>
<comment type="catalytic activity">
    <reaction evidence="4">
        <text>a D-aminoacyl-tRNA + H2O = a tRNA + a D-alpha-amino acid + H(+)</text>
        <dbReference type="Rhea" id="RHEA:13953"/>
        <dbReference type="Rhea" id="RHEA-COMP:10123"/>
        <dbReference type="Rhea" id="RHEA-COMP:10124"/>
        <dbReference type="ChEBI" id="CHEBI:15377"/>
        <dbReference type="ChEBI" id="CHEBI:15378"/>
        <dbReference type="ChEBI" id="CHEBI:59871"/>
        <dbReference type="ChEBI" id="CHEBI:78442"/>
        <dbReference type="ChEBI" id="CHEBI:79333"/>
        <dbReference type="EC" id="3.1.1.96"/>
    </reaction>
</comment>
<dbReference type="Pfam" id="PF04414">
    <property type="entry name" value="tRNA_deacylase"/>
    <property type="match status" value="1"/>
</dbReference>
<dbReference type="GO" id="GO:0019478">
    <property type="term" value="P:D-amino acid catabolic process"/>
    <property type="evidence" value="ECO:0007669"/>
    <property type="project" value="UniProtKB-UniRule"/>
</dbReference>
<protein>
    <recommendedName>
        <fullName evidence="4">D-aminoacyl-tRNA deacylase</fullName>
        <ecNumber evidence="4">3.1.1.96</ecNumber>
    </recommendedName>
</protein>
<comment type="subunit">
    <text evidence="4">Monomer.</text>
</comment>
<gene>
    <name evidence="4" type="primary">dtdA</name>
    <name evidence="5" type="ordered locus">Metig_0417</name>
</gene>
<dbReference type="Gene3D" id="3.40.630.50">
    <property type="entry name" value="AF0625-like"/>
    <property type="match status" value="1"/>
</dbReference>
<dbReference type="EC" id="3.1.1.96" evidence="4"/>
<dbReference type="Gene3D" id="3.40.50.10700">
    <property type="entry name" value="AF0625-like"/>
    <property type="match status" value="1"/>
</dbReference>
<comment type="cofactor">
    <cofactor evidence="4">
        <name>Zn(2+)</name>
        <dbReference type="ChEBI" id="CHEBI:29105"/>
    </cofactor>
    <text evidence="4">Binds 2 Zn(2+) ions per subunit.</text>
</comment>
<dbReference type="NCBIfam" id="NF003071">
    <property type="entry name" value="PRK03995.1-3"/>
    <property type="match status" value="1"/>
</dbReference>
<dbReference type="KEGG" id="mig:Metig_0417"/>
<dbReference type="GO" id="GO:0106026">
    <property type="term" value="F:Gly-tRNA(Ala) deacylase activity"/>
    <property type="evidence" value="ECO:0007669"/>
    <property type="project" value="RHEA"/>
</dbReference>
<keyword evidence="3 4" id="KW-0862">Zinc</keyword>
<dbReference type="HAMAP" id="MF_00562">
    <property type="entry name" value="Deacylase_DtdA"/>
    <property type="match status" value="1"/>
</dbReference>
<dbReference type="InterPro" id="IPR018033">
    <property type="entry name" value="Deacylase_DtdA_archaea"/>
</dbReference>
<dbReference type="PANTHER" id="PTHR34667:SF1">
    <property type="entry name" value="D-AMINOACYL-TRNA DEACYLASE"/>
    <property type="match status" value="1"/>
</dbReference>
<dbReference type="RefSeq" id="WP_013798582.1">
    <property type="nucleotide sequence ID" value="NC_015562.1"/>
</dbReference>
<dbReference type="GO" id="GO:0008270">
    <property type="term" value="F:zinc ion binding"/>
    <property type="evidence" value="ECO:0007669"/>
    <property type="project" value="UniProtKB-UniRule"/>
</dbReference>
<evidence type="ECO:0000256" key="1">
    <source>
        <dbReference type="ARBA" id="ARBA00022723"/>
    </source>
</evidence>
<comment type="function">
    <text evidence="4">D-aminoacyl-tRNA deacylase with broad substrate specificity. By recycling D-aminoacyl-tRNA to D-amino acids and free tRNA molecules, this enzyme counteracts the toxicity associated with the formation of D-aminoacyl-tRNA entities in vivo.</text>
</comment>
<dbReference type="PANTHER" id="PTHR34667">
    <property type="entry name" value="D-AMINOACYL-TRNA DEACYLASE"/>
    <property type="match status" value="1"/>
</dbReference>
<sequence length="253" mass="28906">MEYLLISSKKDLASQNIKNCIENYGFDVFEIDKELIQITQDDLPKVEAYIFLSKHRSESGKPTLTVHTPGNLTEDNSFGGNKEEICPCDPILNTLLLRNIFKYNNQYKEKIGIFDVSFEVVHHGPSDLNAPAVFVEIGSSEREWVIKEAGEIIAKSIVDTIDQIKNTEYAEGDKIIGFGGGHYAPRFTNLALNGYYVGYIVPKYASVSDRVLEQMINKQEFDYAAFDWKGLRGDDKRRYIKFLEERGVIWKKI</sequence>
<dbReference type="PIRSF" id="PIRSF016210">
    <property type="entry name" value="UCP016210"/>
    <property type="match status" value="1"/>
</dbReference>
<dbReference type="AlphaFoldDB" id="F6BB88"/>
<evidence type="ECO:0000256" key="4">
    <source>
        <dbReference type="HAMAP-Rule" id="MF_00562"/>
    </source>
</evidence>
<dbReference type="OrthoDB" id="9863at2157"/>